<feature type="compositionally biased region" description="Polar residues" evidence="3">
    <location>
        <begin position="84"/>
        <end position="93"/>
    </location>
</feature>
<evidence type="ECO:0000256" key="2">
    <source>
        <dbReference type="PIRSR" id="PIRSR602081-1"/>
    </source>
</evidence>
<dbReference type="Pfam" id="PF00875">
    <property type="entry name" value="DNA_photolyase"/>
    <property type="match status" value="1"/>
</dbReference>
<feature type="region of interest" description="Disordered" evidence="3">
    <location>
        <begin position="76"/>
        <end position="111"/>
    </location>
</feature>
<keyword evidence="2" id="KW-0285">Flavoprotein</keyword>
<reference evidence="5" key="1">
    <citation type="submission" date="2021-01" db="UniProtKB">
        <authorList>
            <consortium name="EnsemblPlants"/>
        </authorList>
    </citation>
    <scope>IDENTIFICATION</scope>
</reference>
<dbReference type="Gene3D" id="3.40.50.620">
    <property type="entry name" value="HUPs"/>
    <property type="match status" value="1"/>
</dbReference>
<dbReference type="SUPFAM" id="SSF48173">
    <property type="entry name" value="Cryptochrome/photolyase FAD-binding domain"/>
    <property type="match status" value="1"/>
</dbReference>
<dbReference type="GO" id="GO:0003677">
    <property type="term" value="F:DNA binding"/>
    <property type="evidence" value="ECO:0007669"/>
    <property type="project" value="TreeGrafter"/>
</dbReference>
<keyword evidence="2" id="KW-0274">FAD</keyword>
<dbReference type="Proteomes" id="UP000594263">
    <property type="component" value="Unplaced"/>
</dbReference>
<dbReference type="EnsemblPlants" id="Kaladp0044s0064.1.v1.1">
    <property type="protein sequence ID" value="Kaladp0044s0064.1.v1.1"/>
    <property type="gene ID" value="Kaladp0044s0064.v1.1"/>
</dbReference>
<dbReference type="SUPFAM" id="SSF52425">
    <property type="entry name" value="Cryptochrome/photolyase, N-terminal domain"/>
    <property type="match status" value="1"/>
</dbReference>
<dbReference type="Gene3D" id="1.25.40.80">
    <property type="match status" value="1"/>
</dbReference>
<evidence type="ECO:0000259" key="4">
    <source>
        <dbReference type="PROSITE" id="PS51645"/>
    </source>
</evidence>
<organism evidence="5 6">
    <name type="scientific">Kalanchoe fedtschenkoi</name>
    <name type="common">Lavender scallops</name>
    <name type="synonym">South American air plant</name>
    <dbReference type="NCBI Taxonomy" id="63787"/>
    <lineage>
        <taxon>Eukaryota</taxon>
        <taxon>Viridiplantae</taxon>
        <taxon>Streptophyta</taxon>
        <taxon>Embryophyta</taxon>
        <taxon>Tracheophyta</taxon>
        <taxon>Spermatophyta</taxon>
        <taxon>Magnoliopsida</taxon>
        <taxon>eudicotyledons</taxon>
        <taxon>Gunneridae</taxon>
        <taxon>Pentapetalae</taxon>
        <taxon>Saxifragales</taxon>
        <taxon>Crassulaceae</taxon>
        <taxon>Kalanchoe</taxon>
    </lineage>
</organism>
<dbReference type="PANTHER" id="PTHR11455:SF2">
    <property type="entry name" value="BLUE-LIGHT PHOTORECEPTOR PHR2"/>
    <property type="match status" value="1"/>
</dbReference>
<feature type="domain" description="Photolyase/cryptochrome alpha/beta" evidence="4">
    <location>
        <begin position="118"/>
        <end position="249"/>
    </location>
</feature>
<protein>
    <recommendedName>
        <fullName evidence="4">Photolyase/cryptochrome alpha/beta domain-containing protein</fullName>
    </recommendedName>
</protein>
<accession>A0A7N0ZW41</accession>
<dbReference type="GO" id="GO:0003904">
    <property type="term" value="F:deoxyribodipyrimidine photo-lyase activity"/>
    <property type="evidence" value="ECO:0007669"/>
    <property type="project" value="TreeGrafter"/>
</dbReference>
<sequence length="423" mass="45223">MDPNAKTPDSKSADEQAQITRSPFATASISLSLSRFVTTSKSFLLSPKLQSFTQTHQPKHLTIPSQASTLTVSSSLTLNPTRPAPTSKSSISASPLHHPVIINPRRPSDPSNAAAIRRASIVWFRSDLRLHDNECLNSANAESLSVLPVFCFDPKSFKSSPPASESVRASFLIQAVSNLRANLRSKGSDLIVRVGDPTAVLVHLAKAVGAEAVYTHSEISKPETKSELAVEAAMKEEGVELKSFWGNTLIHLDDLPFDLPTMPTSFDDFRSKVATLKPRKTVAALEQMKGKPARGDVDAGEIPSLKDLGLSLNSGLSVNGPVGGEDEAQKKVKSVVAEFIQKSRKNEESVVHGANFLSKLNPWLATGCVSAKAVLDEVKRHEGGGGGGAGSVMSELMWRDFFRFVTKKCSSGNRSGVAAGALA</sequence>
<comment type="cofactor">
    <cofactor evidence="2">
        <name>FAD</name>
        <dbReference type="ChEBI" id="CHEBI:57692"/>
    </cofactor>
    <text evidence="2">Binds 1 FAD per subunit.</text>
</comment>
<dbReference type="InterPro" id="IPR002081">
    <property type="entry name" value="Cryptochrome/DNA_photolyase_1"/>
</dbReference>
<keyword evidence="6" id="KW-1185">Reference proteome</keyword>
<dbReference type="PANTHER" id="PTHR11455">
    <property type="entry name" value="CRYPTOCHROME"/>
    <property type="match status" value="1"/>
</dbReference>
<dbReference type="GO" id="GO:0000719">
    <property type="term" value="P:photoreactive repair"/>
    <property type="evidence" value="ECO:0007669"/>
    <property type="project" value="TreeGrafter"/>
</dbReference>
<dbReference type="Gramene" id="Kaladp0044s0064.1.v1.1">
    <property type="protein sequence ID" value="Kaladp0044s0064.1.v1.1"/>
    <property type="gene ID" value="Kaladp0044s0064.v1.1"/>
</dbReference>
<name>A0A7N0ZW41_KALFE</name>
<evidence type="ECO:0000256" key="3">
    <source>
        <dbReference type="SAM" id="MobiDB-lite"/>
    </source>
</evidence>
<dbReference type="InterPro" id="IPR036155">
    <property type="entry name" value="Crypto/Photolyase_N_sf"/>
</dbReference>
<comment type="similarity">
    <text evidence="1">Belongs to the DNA photolyase class-1 family.</text>
</comment>
<dbReference type="InterPro" id="IPR036134">
    <property type="entry name" value="Crypto/Photolyase_FAD-like_sf"/>
</dbReference>
<dbReference type="InterPro" id="IPR006050">
    <property type="entry name" value="DNA_photolyase_N"/>
</dbReference>
<dbReference type="AlphaFoldDB" id="A0A7N0ZW41"/>
<feature type="binding site" evidence="2">
    <location>
        <begin position="395"/>
        <end position="402"/>
    </location>
    <ligand>
        <name>FAD</name>
        <dbReference type="ChEBI" id="CHEBI:57692"/>
    </ligand>
</feature>
<dbReference type="GO" id="GO:0071949">
    <property type="term" value="F:FAD binding"/>
    <property type="evidence" value="ECO:0007669"/>
    <property type="project" value="TreeGrafter"/>
</dbReference>
<evidence type="ECO:0000313" key="6">
    <source>
        <dbReference type="Proteomes" id="UP000594263"/>
    </source>
</evidence>
<evidence type="ECO:0000313" key="5">
    <source>
        <dbReference type="EnsemblPlants" id="Kaladp0044s0064.1.v1.1"/>
    </source>
</evidence>
<dbReference type="PROSITE" id="PS51645">
    <property type="entry name" value="PHR_CRY_ALPHA_BETA"/>
    <property type="match status" value="1"/>
</dbReference>
<dbReference type="InterPro" id="IPR014729">
    <property type="entry name" value="Rossmann-like_a/b/a_fold"/>
</dbReference>
<evidence type="ECO:0000256" key="1">
    <source>
        <dbReference type="ARBA" id="ARBA00005862"/>
    </source>
</evidence>
<proteinExistence type="inferred from homology"/>